<keyword evidence="2" id="KW-1185">Reference proteome</keyword>
<protein>
    <submittedName>
        <fullName evidence="1">Uncharacterized protein</fullName>
    </submittedName>
</protein>
<dbReference type="Proteomes" id="UP001139981">
    <property type="component" value="Unassembled WGS sequence"/>
</dbReference>
<evidence type="ECO:0000313" key="1">
    <source>
        <dbReference type="EMBL" id="KAJ2885711.1"/>
    </source>
</evidence>
<feature type="non-terminal residue" evidence="1">
    <location>
        <position position="87"/>
    </location>
</feature>
<evidence type="ECO:0000313" key="2">
    <source>
        <dbReference type="Proteomes" id="UP001139981"/>
    </source>
</evidence>
<proteinExistence type="predicted"/>
<reference evidence="1" key="1">
    <citation type="submission" date="2022-07" db="EMBL/GenBank/DDBJ databases">
        <title>Phylogenomic reconstructions and comparative analyses of Kickxellomycotina fungi.</title>
        <authorList>
            <person name="Reynolds N.K."/>
            <person name="Stajich J.E."/>
            <person name="Barry K."/>
            <person name="Grigoriev I.V."/>
            <person name="Crous P."/>
            <person name="Smith M.E."/>
        </authorList>
    </citation>
    <scope>NUCLEOTIDE SEQUENCE</scope>
    <source>
        <strain evidence="1">CBS 190363</strain>
    </source>
</reference>
<organism evidence="1 2">
    <name type="scientific">Coemansia aciculifera</name>
    <dbReference type="NCBI Taxonomy" id="417176"/>
    <lineage>
        <taxon>Eukaryota</taxon>
        <taxon>Fungi</taxon>
        <taxon>Fungi incertae sedis</taxon>
        <taxon>Zoopagomycota</taxon>
        <taxon>Kickxellomycotina</taxon>
        <taxon>Kickxellomycetes</taxon>
        <taxon>Kickxellales</taxon>
        <taxon>Kickxellaceae</taxon>
        <taxon>Coemansia</taxon>
    </lineage>
</organism>
<comment type="caution">
    <text evidence="1">The sequence shown here is derived from an EMBL/GenBank/DDBJ whole genome shotgun (WGS) entry which is preliminary data.</text>
</comment>
<name>A0ACC1LX05_9FUNG</name>
<dbReference type="EMBL" id="JANBVB010002393">
    <property type="protein sequence ID" value="KAJ2885711.1"/>
    <property type="molecule type" value="Genomic_DNA"/>
</dbReference>
<gene>
    <name evidence="1" type="ORF">IWW38_005297</name>
</gene>
<sequence length="87" mass="9460">MEARDLASALVTDPYSDRFLVDEATHRSLALCKAVIGIPTTDLATRTSCLAKCVSLLDALPKVRAFDSRATREYNEKQRAEAGASSE</sequence>
<accession>A0ACC1LX05</accession>